<proteinExistence type="predicted"/>
<comment type="caution">
    <text evidence="1">The sequence shown here is derived from an EMBL/GenBank/DDBJ whole genome shotgun (WGS) entry which is preliminary data.</text>
</comment>
<keyword evidence="2" id="KW-1185">Reference proteome</keyword>
<dbReference type="OrthoDB" id="10262986at2759"/>
<accession>A0A835UH15</accession>
<sequence length="91" mass="9980">MVESKRKEMEARACSIHGLQEAAAEPSVLVTGFERAIDRSIDPNLTNQPAQLRGSVKITHVGYTFFHHPIFNAFMTAIAIIIGATKGADVW</sequence>
<gene>
    <name evidence="1" type="ORF">HPP92_021659</name>
</gene>
<protein>
    <submittedName>
        <fullName evidence="1">Uncharacterized protein</fullName>
    </submittedName>
</protein>
<organism evidence="1 2">
    <name type="scientific">Vanilla planifolia</name>
    <name type="common">Vanilla</name>
    <dbReference type="NCBI Taxonomy" id="51239"/>
    <lineage>
        <taxon>Eukaryota</taxon>
        <taxon>Viridiplantae</taxon>
        <taxon>Streptophyta</taxon>
        <taxon>Embryophyta</taxon>
        <taxon>Tracheophyta</taxon>
        <taxon>Spermatophyta</taxon>
        <taxon>Magnoliopsida</taxon>
        <taxon>Liliopsida</taxon>
        <taxon>Asparagales</taxon>
        <taxon>Orchidaceae</taxon>
        <taxon>Vanilloideae</taxon>
        <taxon>Vanilleae</taxon>
        <taxon>Vanilla</taxon>
    </lineage>
</organism>
<dbReference type="EMBL" id="JADCNL010000011">
    <property type="protein sequence ID" value="KAG0461362.1"/>
    <property type="molecule type" value="Genomic_DNA"/>
</dbReference>
<evidence type="ECO:0000313" key="2">
    <source>
        <dbReference type="Proteomes" id="UP000636800"/>
    </source>
</evidence>
<evidence type="ECO:0000313" key="1">
    <source>
        <dbReference type="EMBL" id="KAG0461362.1"/>
    </source>
</evidence>
<dbReference type="AlphaFoldDB" id="A0A835UH15"/>
<name>A0A835UH15_VANPL</name>
<dbReference type="Proteomes" id="UP000636800">
    <property type="component" value="Chromosome 11"/>
</dbReference>
<reference evidence="1 2" key="1">
    <citation type="journal article" date="2020" name="Nat. Food">
        <title>A phased Vanilla planifolia genome enables genetic improvement of flavour and production.</title>
        <authorList>
            <person name="Hasing T."/>
            <person name="Tang H."/>
            <person name="Brym M."/>
            <person name="Khazi F."/>
            <person name="Huang T."/>
            <person name="Chambers A.H."/>
        </authorList>
    </citation>
    <scope>NUCLEOTIDE SEQUENCE [LARGE SCALE GENOMIC DNA]</scope>
    <source>
        <tissue evidence="1">Leaf</tissue>
    </source>
</reference>